<feature type="domain" description="DUF2169" evidence="1">
    <location>
        <begin position="23"/>
        <end position="328"/>
    </location>
</feature>
<proteinExistence type="predicted"/>
<dbReference type="Pfam" id="PF09937">
    <property type="entry name" value="DUF2169"/>
    <property type="match status" value="1"/>
</dbReference>
<evidence type="ECO:0000313" key="3">
    <source>
        <dbReference type="Proteomes" id="UP000325713"/>
    </source>
</evidence>
<dbReference type="AlphaFoldDB" id="A0A5J6PTX0"/>
<protein>
    <submittedName>
        <fullName evidence="2">DUF2169 domain-containing protein</fullName>
    </submittedName>
</protein>
<evidence type="ECO:0000313" key="2">
    <source>
        <dbReference type="EMBL" id="QEY26158.1"/>
    </source>
</evidence>
<keyword evidence="3" id="KW-1185">Reference proteome</keyword>
<name>A0A5J6PTX0_9NEIS</name>
<accession>A0A5J6PTX0</accession>
<reference evidence="2 3" key="1">
    <citation type="submission" date="2018-08" db="EMBL/GenBank/DDBJ databases">
        <title>Neisseria zalophi ATCC BAA-2455 complete genome.</title>
        <authorList>
            <person name="Veseli I.A."/>
            <person name="Buttler R."/>
            <person name="Mascarenhas dos Santos A.C."/>
            <person name="Pombert J.-F."/>
        </authorList>
    </citation>
    <scope>NUCLEOTIDE SEQUENCE [LARGE SCALE GENOMIC DNA]</scope>
    <source>
        <strain evidence="2 3">ATCC BAA-2455</strain>
    </source>
</reference>
<dbReference type="InterPro" id="IPR018683">
    <property type="entry name" value="DUF2169"/>
</dbReference>
<evidence type="ECO:0000259" key="1">
    <source>
        <dbReference type="Pfam" id="PF09937"/>
    </source>
</evidence>
<dbReference type="RefSeq" id="WP_151051203.1">
    <property type="nucleotide sequence ID" value="NZ_CP031700.1"/>
</dbReference>
<dbReference type="OrthoDB" id="237820at2"/>
<dbReference type="KEGG" id="nzl:D0T92_06185"/>
<organism evidence="2 3">
    <name type="scientific">Neisseria zalophi</name>
    <dbReference type="NCBI Taxonomy" id="640030"/>
    <lineage>
        <taxon>Bacteria</taxon>
        <taxon>Pseudomonadati</taxon>
        <taxon>Pseudomonadota</taxon>
        <taxon>Betaproteobacteria</taxon>
        <taxon>Neisseriales</taxon>
        <taxon>Neisseriaceae</taxon>
        <taxon>Neisseria</taxon>
    </lineage>
</organism>
<gene>
    <name evidence="2" type="ORF">D0T92_06185</name>
</gene>
<sequence>MFELQNHTCFYAQQFQNVDQLDRTYHVVVAKVSYDFEIDAATGQTELDFADNQSPLVFADTYYGDPAQTATLLESDFSLYKPKTDVVVNAVAYAPDDLPARQFSVALKIGDYQKTLAVTGSRYWLREAVGWTLSEPTLIESLPIRYEFAFGGSGAEKDHQGYQQNAIGMGYYTKSFLQQNSSKRMFPAHQIYDPARPIKDPNEQAVPEGFGFFSRYFAERARHTGTADEEWIKNRAPLLPKDFSMAYWNAAHPSLQLPHFKHNHIYEFGFTGMVHSFQAPNRHFTVFLPVETLFIHIQTPKNQSLCKDMILDTVWVDVEKRRITCTYRTSFPEELEVSSCQLRFIARSERGAYIEQAKAAIDNQEAFIPLPPSLHIDLKTQKLSKQKQ</sequence>
<dbReference type="Proteomes" id="UP000325713">
    <property type="component" value="Chromosome"/>
</dbReference>
<dbReference type="EMBL" id="CP031700">
    <property type="protein sequence ID" value="QEY26158.1"/>
    <property type="molecule type" value="Genomic_DNA"/>
</dbReference>